<dbReference type="EMBL" id="AEYP01037809">
    <property type="status" value="NOT_ANNOTATED_CDS"/>
    <property type="molecule type" value="Genomic_DNA"/>
</dbReference>
<proteinExistence type="predicted"/>
<dbReference type="Ensembl" id="ENSMPUT00000003127.1">
    <property type="protein sequence ID" value="ENSMPUP00000003064.1"/>
    <property type="gene ID" value="ENSMPUG00000003095.1"/>
</dbReference>
<dbReference type="AlphaFoldDB" id="M3XVG4"/>
<organism evidence="1">
    <name type="scientific">Mustela putorius furo</name>
    <name type="common">European domestic ferret</name>
    <name type="synonym">Mustela furo</name>
    <dbReference type="NCBI Taxonomy" id="9669"/>
    <lineage>
        <taxon>Eukaryota</taxon>
        <taxon>Metazoa</taxon>
        <taxon>Chordata</taxon>
        <taxon>Craniata</taxon>
        <taxon>Vertebrata</taxon>
        <taxon>Euteleostomi</taxon>
        <taxon>Mammalia</taxon>
        <taxon>Eutheria</taxon>
        <taxon>Laurasiatheria</taxon>
        <taxon>Carnivora</taxon>
        <taxon>Caniformia</taxon>
        <taxon>Musteloidea</taxon>
        <taxon>Mustelidae</taxon>
        <taxon>Mustelinae</taxon>
        <taxon>Mustela</taxon>
    </lineage>
</organism>
<protein>
    <submittedName>
        <fullName evidence="1">Uncharacterized protein</fullName>
    </submittedName>
</protein>
<sequence length="102" mass="11210">MLCSCASLRRLYTEGLLSCRIVISTPEGHRYTAAVPGHRRSCDCFPGREMLATGVSIEVESSACGSEPSCRYEPTFTKCPFCGIMHVESKPSNPHVLGECYF</sequence>
<reference evidence="1" key="1">
    <citation type="submission" date="2024-06" db="UniProtKB">
        <authorList>
            <consortium name="Ensembl"/>
        </authorList>
    </citation>
    <scope>IDENTIFICATION</scope>
</reference>
<accession>M3XVG4</accession>
<name>M3XVG4_MUSPF</name>
<evidence type="ECO:0000313" key="1">
    <source>
        <dbReference type="Ensembl" id="ENSMPUP00000003064.1"/>
    </source>
</evidence>
<dbReference type="HOGENOM" id="CLU_2276563_0_0_1"/>
<dbReference type="InParanoid" id="M3XVG4"/>